<reference evidence="1" key="1">
    <citation type="submission" date="2022-10" db="EMBL/GenBank/DDBJ databases">
        <title>Culturing micro-colonial fungi from biological soil crusts in the Mojave desert and describing Neophaeococcomyces mojavensis, and introducing the new genera and species Taxawa tesnikishii.</title>
        <authorList>
            <person name="Kurbessoian T."/>
            <person name="Stajich J.E."/>
        </authorList>
    </citation>
    <scope>NUCLEOTIDE SEQUENCE</scope>
    <source>
        <strain evidence="1">TK_35</strain>
    </source>
</reference>
<accession>A0AA38XW43</accession>
<dbReference type="AlphaFoldDB" id="A0AA38XW43"/>
<evidence type="ECO:0000313" key="2">
    <source>
        <dbReference type="Proteomes" id="UP001172681"/>
    </source>
</evidence>
<dbReference type="Proteomes" id="UP001172681">
    <property type="component" value="Unassembled WGS sequence"/>
</dbReference>
<keyword evidence="2" id="KW-1185">Reference proteome</keyword>
<organism evidence="1 2">
    <name type="scientific">Knufia peltigerae</name>
    <dbReference type="NCBI Taxonomy" id="1002370"/>
    <lineage>
        <taxon>Eukaryota</taxon>
        <taxon>Fungi</taxon>
        <taxon>Dikarya</taxon>
        <taxon>Ascomycota</taxon>
        <taxon>Pezizomycotina</taxon>
        <taxon>Eurotiomycetes</taxon>
        <taxon>Chaetothyriomycetidae</taxon>
        <taxon>Chaetothyriales</taxon>
        <taxon>Trichomeriaceae</taxon>
        <taxon>Knufia</taxon>
    </lineage>
</organism>
<gene>
    <name evidence="1" type="ORF">H2204_010448</name>
</gene>
<dbReference type="EMBL" id="JAPDRN010000088">
    <property type="protein sequence ID" value="KAJ9625356.1"/>
    <property type="molecule type" value="Genomic_DNA"/>
</dbReference>
<sequence length="92" mass="10317">MSTRGILTFGHWYQKTTVTGRPVLTVSISLGWWMRVSFPQIIADGFVPSGCPTRFVKLPRMEYLQRGMSVQATDAAGCKNTRHMTIVLAARE</sequence>
<proteinExistence type="predicted"/>
<protein>
    <submittedName>
        <fullName evidence="1">Uncharacterized protein</fullName>
    </submittedName>
</protein>
<name>A0AA38XW43_9EURO</name>
<evidence type="ECO:0000313" key="1">
    <source>
        <dbReference type="EMBL" id="KAJ9625356.1"/>
    </source>
</evidence>
<comment type="caution">
    <text evidence="1">The sequence shown here is derived from an EMBL/GenBank/DDBJ whole genome shotgun (WGS) entry which is preliminary data.</text>
</comment>